<accession>A0AA35LCS9</accession>
<protein>
    <submittedName>
        <fullName evidence="1">Uncharacterized protein</fullName>
    </submittedName>
</protein>
<reference evidence="1" key="1">
    <citation type="submission" date="2022-12" db="EMBL/GenBank/DDBJ databases">
        <authorList>
            <person name="Alioto T."/>
            <person name="Alioto T."/>
            <person name="Gomez Garrido J."/>
        </authorList>
    </citation>
    <scope>NUCLEOTIDE SEQUENCE</scope>
</reference>
<gene>
    <name evidence="1" type="ORF">PODLI_1B017749</name>
</gene>
<proteinExistence type="predicted"/>
<dbReference type="EMBL" id="OX395140">
    <property type="protein sequence ID" value="CAI5793289.1"/>
    <property type="molecule type" value="Genomic_DNA"/>
</dbReference>
<organism evidence="1 2">
    <name type="scientific">Podarcis lilfordi</name>
    <name type="common">Lilford's wall lizard</name>
    <dbReference type="NCBI Taxonomy" id="74358"/>
    <lineage>
        <taxon>Eukaryota</taxon>
        <taxon>Metazoa</taxon>
        <taxon>Chordata</taxon>
        <taxon>Craniata</taxon>
        <taxon>Vertebrata</taxon>
        <taxon>Euteleostomi</taxon>
        <taxon>Lepidosauria</taxon>
        <taxon>Squamata</taxon>
        <taxon>Bifurcata</taxon>
        <taxon>Unidentata</taxon>
        <taxon>Episquamata</taxon>
        <taxon>Laterata</taxon>
        <taxon>Lacertibaenia</taxon>
        <taxon>Lacertidae</taxon>
        <taxon>Podarcis</taxon>
    </lineage>
</organism>
<evidence type="ECO:0000313" key="1">
    <source>
        <dbReference type="EMBL" id="CAI5793289.1"/>
    </source>
</evidence>
<sequence length="165" mass="18113">MVPLPSSKMAPIPPLPTLCSYYGAFALFQNGTRASSAHFTWQFLLIWCLCPFPKWRLCLLCPLRNRPVPKWRRCLCPLLKIPSSLAANHNGAFASASKMAPVPLSKMVGVPSALESLSFCPHFLCLLPKGCLPFSNMAPPASPAITFNIIISAFFWGGRIPLNIL</sequence>
<evidence type="ECO:0000313" key="2">
    <source>
        <dbReference type="Proteomes" id="UP001178461"/>
    </source>
</evidence>
<name>A0AA35LCS9_9SAUR</name>
<dbReference type="Proteomes" id="UP001178461">
    <property type="component" value="Chromosome Z"/>
</dbReference>
<keyword evidence="2" id="KW-1185">Reference proteome</keyword>
<dbReference type="AlphaFoldDB" id="A0AA35LCS9"/>